<sequence>MGRGQKLFLIGLVLLAALIGILVWKNRQPPFLPQDAEHRGFVSAEDCLTCHSAEGVFPRGRNHPLGFDCTRCHGAP</sequence>
<dbReference type="EMBL" id="JACXWD010000028">
    <property type="protein sequence ID" value="MBD3868313.1"/>
    <property type="molecule type" value="Genomic_DNA"/>
</dbReference>
<evidence type="ECO:0000313" key="2">
    <source>
        <dbReference type="EMBL" id="MBD3868313.1"/>
    </source>
</evidence>
<proteinExistence type="predicted"/>
<keyword evidence="1" id="KW-0812">Transmembrane</keyword>
<dbReference type="SUPFAM" id="SSF48695">
    <property type="entry name" value="Multiheme cytochromes"/>
    <property type="match status" value="1"/>
</dbReference>
<gene>
    <name evidence="2" type="ORF">IFK94_09325</name>
</gene>
<feature type="transmembrane region" description="Helical" evidence="1">
    <location>
        <begin position="7"/>
        <end position="24"/>
    </location>
</feature>
<protein>
    <submittedName>
        <fullName evidence="2">Uncharacterized protein</fullName>
    </submittedName>
</protein>
<keyword evidence="1" id="KW-0472">Membrane</keyword>
<dbReference type="Proteomes" id="UP000648239">
    <property type="component" value="Unassembled WGS sequence"/>
</dbReference>
<dbReference type="AlphaFoldDB" id="A0A8J6XUT6"/>
<evidence type="ECO:0000313" key="3">
    <source>
        <dbReference type="Proteomes" id="UP000648239"/>
    </source>
</evidence>
<keyword evidence="1" id="KW-1133">Transmembrane helix</keyword>
<dbReference type="InterPro" id="IPR036280">
    <property type="entry name" value="Multihaem_cyt_sf"/>
</dbReference>
<reference evidence="2 3" key="1">
    <citation type="submission" date="2020-08" db="EMBL/GenBank/DDBJ databases">
        <title>Acidobacteriota in marine sediments use diverse sulfur dissimilation pathways.</title>
        <authorList>
            <person name="Wasmund K."/>
        </authorList>
    </citation>
    <scope>NUCLEOTIDE SEQUENCE [LARGE SCALE GENOMIC DNA]</scope>
    <source>
        <strain evidence="2">MAG AM4</strain>
    </source>
</reference>
<name>A0A8J6XUT6_9BACT</name>
<comment type="caution">
    <text evidence="2">The sequence shown here is derived from an EMBL/GenBank/DDBJ whole genome shotgun (WGS) entry which is preliminary data.</text>
</comment>
<organism evidence="2 3">
    <name type="scientific">Candidatus Polarisedimenticola svalbardensis</name>
    <dbReference type="NCBI Taxonomy" id="2886004"/>
    <lineage>
        <taxon>Bacteria</taxon>
        <taxon>Pseudomonadati</taxon>
        <taxon>Acidobacteriota</taxon>
        <taxon>Candidatus Polarisedimenticolia</taxon>
        <taxon>Candidatus Polarisedimenticolales</taxon>
        <taxon>Candidatus Polarisedimenticolaceae</taxon>
        <taxon>Candidatus Polarisedimenticola</taxon>
    </lineage>
</organism>
<accession>A0A8J6XUT6</accession>
<evidence type="ECO:0000256" key="1">
    <source>
        <dbReference type="SAM" id="Phobius"/>
    </source>
</evidence>